<feature type="region of interest" description="Disordered" evidence="1">
    <location>
        <begin position="1"/>
        <end position="26"/>
    </location>
</feature>
<protein>
    <submittedName>
        <fullName evidence="2">Uncharacterized protein</fullName>
    </submittedName>
</protein>
<dbReference type="AlphaFoldDB" id="A0A1B6JQK2"/>
<evidence type="ECO:0000256" key="1">
    <source>
        <dbReference type="SAM" id="MobiDB-lite"/>
    </source>
</evidence>
<feature type="compositionally biased region" description="Basic and acidic residues" evidence="1">
    <location>
        <begin position="68"/>
        <end position="77"/>
    </location>
</feature>
<evidence type="ECO:0000313" key="2">
    <source>
        <dbReference type="EMBL" id="JAT01448.1"/>
    </source>
</evidence>
<organism evidence="2">
    <name type="scientific">Homalodisca liturata</name>
    <dbReference type="NCBI Taxonomy" id="320908"/>
    <lineage>
        <taxon>Eukaryota</taxon>
        <taxon>Metazoa</taxon>
        <taxon>Ecdysozoa</taxon>
        <taxon>Arthropoda</taxon>
        <taxon>Hexapoda</taxon>
        <taxon>Insecta</taxon>
        <taxon>Pterygota</taxon>
        <taxon>Neoptera</taxon>
        <taxon>Paraneoptera</taxon>
        <taxon>Hemiptera</taxon>
        <taxon>Auchenorrhyncha</taxon>
        <taxon>Membracoidea</taxon>
        <taxon>Cicadellidae</taxon>
        <taxon>Cicadellinae</taxon>
        <taxon>Proconiini</taxon>
        <taxon>Homalodisca</taxon>
    </lineage>
</organism>
<proteinExistence type="predicted"/>
<accession>A0A1B6JQK2</accession>
<dbReference type="EMBL" id="GECU01006259">
    <property type="protein sequence ID" value="JAT01448.1"/>
    <property type="molecule type" value="Transcribed_RNA"/>
</dbReference>
<name>A0A1B6JQK2_9HEMI</name>
<reference evidence="2" key="1">
    <citation type="submission" date="2015-11" db="EMBL/GenBank/DDBJ databases">
        <title>De novo transcriptome assembly of four potential Pierce s Disease insect vectors from Arizona vineyards.</title>
        <authorList>
            <person name="Tassone E.E."/>
        </authorList>
    </citation>
    <scope>NUCLEOTIDE SEQUENCE</scope>
</reference>
<sequence>MFQKSFVKTDEDSVDETVPEAVPSADERKDVVADPVAITYEDFLNVEEDIAVCGEITCAEIIAEVLESEKQDDREVSGEGDAGTSTEEILVPSSADVMNHVNEAFFRADTM</sequence>
<feature type="region of interest" description="Disordered" evidence="1">
    <location>
        <begin position="68"/>
        <end position="93"/>
    </location>
</feature>
<gene>
    <name evidence="2" type="ORF">g.42766</name>
</gene>